<protein>
    <submittedName>
        <fullName evidence="1">Uncharacterized protein</fullName>
    </submittedName>
</protein>
<comment type="caution">
    <text evidence="1">The sequence shown here is derived from an EMBL/GenBank/DDBJ whole genome shotgun (WGS) entry which is preliminary data.</text>
</comment>
<dbReference type="PROSITE" id="PS51257">
    <property type="entry name" value="PROKAR_LIPOPROTEIN"/>
    <property type="match status" value="1"/>
</dbReference>
<sequence>MTHRASGVLLPARRQQYSDDDWRSSTASIGGGGCTETNALLHCVDDSKKIRETRCWSLRQDGLSGRTHAGSACSFR</sequence>
<reference evidence="1" key="2">
    <citation type="submission" date="2021-09" db="EMBL/GenBank/DDBJ databases">
        <authorList>
            <person name="Jia N."/>
            <person name="Wang J."/>
            <person name="Shi W."/>
            <person name="Du L."/>
            <person name="Sun Y."/>
            <person name="Zhan W."/>
            <person name="Jiang J."/>
            <person name="Wang Q."/>
            <person name="Zhang B."/>
            <person name="Ji P."/>
            <person name="Sakyi L.B."/>
            <person name="Cui X."/>
            <person name="Yuan T."/>
            <person name="Jiang B."/>
            <person name="Yang W."/>
            <person name="Lam T.T.-Y."/>
            <person name="Chang Q."/>
            <person name="Ding S."/>
            <person name="Wang X."/>
            <person name="Zhu J."/>
            <person name="Ruan X."/>
            <person name="Zhao L."/>
            <person name="Wei J."/>
            <person name="Que T."/>
            <person name="Du C."/>
            <person name="Cheng J."/>
            <person name="Dai P."/>
            <person name="Han X."/>
            <person name="Huang E."/>
            <person name="Gao Y."/>
            <person name="Liu J."/>
            <person name="Shao H."/>
            <person name="Ye R."/>
            <person name="Li L."/>
            <person name="Wei W."/>
            <person name="Wang X."/>
            <person name="Wang C."/>
            <person name="Huo Q."/>
            <person name="Li W."/>
            <person name="Guo W."/>
            <person name="Chen H."/>
            <person name="Chen S."/>
            <person name="Zhou L."/>
            <person name="Zhou L."/>
            <person name="Ni X."/>
            <person name="Tian J."/>
            <person name="Zhou Y."/>
            <person name="Sheng Y."/>
            <person name="Liu T."/>
            <person name="Pan Y."/>
            <person name="Xia L."/>
            <person name="Li J."/>
            <person name="Zhao F."/>
            <person name="Cao W."/>
        </authorList>
    </citation>
    <scope>NUCLEOTIDE SEQUENCE</scope>
    <source>
        <strain evidence="1">Rmic-2018</strain>
        <tissue evidence="1">Larvae</tissue>
    </source>
</reference>
<accession>A0A9J6ERG1</accession>
<organism evidence="1 2">
    <name type="scientific">Rhipicephalus microplus</name>
    <name type="common">Cattle tick</name>
    <name type="synonym">Boophilus microplus</name>
    <dbReference type="NCBI Taxonomy" id="6941"/>
    <lineage>
        <taxon>Eukaryota</taxon>
        <taxon>Metazoa</taxon>
        <taxon>Ecdysozoa</taxon>
        <taxon>Arthropoda</taxon>
        <taxon>Chelicerata</taxon>
        <taxon>Arachnida</taxon>
        <taxon>Acari</taxon>
        <taxon>Parasitiformes</taxon>
        <taxon>Ixodida</taxon>
        <taxon>Ixodoidea</taxon>
        <taxon>Ixodidae</taxon>
        <taxon>Rhipicephalinae</taxon>
        <taxon>Rhipicephalus</taxon>
        <taxon>Boophilus</taxon>
    </lineage>
</organism>
<keyword evidence="2" id="KW-1185">Reference proteome</keyword>
<proteinExistence type="predicted"/>
<gene>
    <name evidence="1" type="ORF">HPB51_004231</name>
</gene>
<dbReference type="EMBL" id="JABSTU010000002">
    <property type="protein sequence ID" value="KAH8036717.1"/>
    <property type="molecule type" value="Genomic_DNA"/>
</dbReference>
<name>A0A9J6ERG1_RHIMP</name>
<evidence type="ECO:0000313" key="2">
    <source>
        <dbReference type="Proteomes" id="UP000821866"/>
    </source>
</evidence>
<dbReference type="AlphaFoldDB" id="A0A9J6ERG1"/>
<reference evidence="1" key="1">
    <citation type="journal article" date="2020" name="Cell">
        <title>Large-Scale Comparative Analyses of Tick Genomes Elucidate Their Genetic Diversity and Vector Capacities.</title>
        <authorList>
            <consortium name="Tick Genome and Microbiome Consortium (TIGMIC)"/>
            <person name="Jia N."/>
            <person name="Wang J."/>
            <person name="Shi W."/>
            <person name="Du L."/>
            <person name="Sun Y."/>
            <person name="Zhan W."/>
            <person name="Jiang J.F."/>
            <person name="Wang Q."/>
            <person name="Zhang B."/>
            <person name="Ji P."/>
            <person name="Bell-Sakyi L."/>
            <person name="Cui X.M."/>
            <person name="Yuan T.T."/>
            <person name="Jiang B.G."/>
            <person name="Yang W.F."/>
            <person name="Lam T.T."/>
            <person name="Chang Q.C."/>
            <person name="Ding S.J."/>
            <person name="Wang X.J."/>
            <person name="Zhu J.G."/>
            <person name="Ruan X.D."/>
            <person name="Zhao L."/>
            <person name="Wei J.T."/>
            <person name="Ye R.Z."/>
            <person name="Que T.C."/>
            <person name="Du C.H."/>
            <person name="Zhou Y.H."/>
            <person name="Cheng J.X."/>
            <person name="Dai P.F."/>
            <person name="Guo W.B."/>
            <person name="Han X.H."/>
            <person name="Huang E.J."/>
            <person name="Li L.F."/>
            <person name="Wei W."/>
            <person name="Gao Y.C."/>
            <person name="Liu J.Z."/>
            <person name="Shao H.Z."/>
            <person name="Wang X."/>
            <person name="Wang C.C."/>
            <person name="Yang T.C."/>
            <person name="Huo Q.B."/>
            <person name="Li W."/>
            <person name="Chen H.Y."/>
            <person name="Chen S.E."/>
            <person name="Zhou L.G."/>
            <person name="Ni X.B."/>
            <person name="Tian J.H."/>
            <person name="Sheng Y."/>
            <person name="Liu T."/>
            <person name="Pan Y.S."/>
            <person name="Xia L.Y."/>
            <person name="Li J."/>
            <person name="Zhao F."/>
            <person name="Cao W.C."/>
        </authorList>
    </citation>
    <scope>NUCLEOTIDE SEQUENCE</scope>
    <source>
        <strain evidence="1">Rmic-2018</strain>
    </source>
</reference>
<dbReference type="Proteomes" id="UP000821866">
    <property type="component" value="Chromosome 10"/>
</dbReference>
<evidence type="ECO:0000313" key="1">
    <source>
        <dbReference type="EMBL" id="KAH8036717.1"/>
    </source>
</evidence>